<name>A0AAV4FSQ6_9GAST</name>
<feature type="compositionally biased region" description="Basic and acidic residues" evidence="1">
    <location>
        <begin position="1603"/>
        <end position="1645"/>
    </location>
</feature>
<evidence type="ECO:0000313" key="3">
    <source>
        <dbReference type="Proteomes" id="UP000762676"/>
    </source>
</evidence>
<protein>
    <submittedName>
        <fullName evidence="2">Uncharacterized protein</fullName>
    </submittedName>
</protein>
<feature type="compositionally biased region" description="Low complexity" evidence="1">
    <location>
        <begin position="1143"/>
        <end position="1156"/>
    </location>
</feature>
<reference evidence="2 3" key="1">
    <citation type="journal article" date="2021" name="Elife">
        <title>Chloroplast acquisition without the gene transfer in kleptoplastic sea slugs, Plakobranchus ocellatus.</title>
        <authorList>
            <person name="Maeda T."/>
            <person name="Takahashi S."/>
            <person name="Yoshida T."/>
            <person name="Shimamura S."/>
            <person name="Takaki Y."/>
            <person name="Nagai Y."/>
            <person name="Toyoda A."/>
            <person name="Suzuki Y."/>
            <person name="Arimoto A."/>
            <person name="Ishii H."/>
            <person name="Satoh N."/>
            <person name="Nishiyama T."/>
            <person name="Hasebe M."/>
            <person name="Maruyama T."/>
            <person name="Minagawa J."/>
            <person name="Obokata J."/>
            <person name="Shigenobu S."/>
        </authorList>
    </citation>
    <scope>NUCLEOTIDE SEQUENCE [LARGE SCALE GENOMIC DNA]</scope>
</reference>
<feature type="compositionally biased region" description="Low complexity" evidence="1">
    <location>
        <begin position="1384"/>
        <end position="1393"/>
    </location>
</feature>
<proteinExistence type="predicted"/>
<dbReference type="Proteomes" id="UP000762676">
    <property type="component" value="Unassembled WGS sequence"/>
</dbReference>
<comment type="caution">
    <text evidence="2">The sequence shown here is derived from an EMBL/GenBank/DDBJ whole genome shotgun (WGS) entry which is preliminary data.</text>
</comment>
<feature type="compositionally biased region" description="Polar residues" evidence="1">
    <location>
        <begin position="1057"/>
        <end position="1079"/>
    </location>
</feature>
<feature type="region of interest" description="Disordered" evidence="1">
    <location>
        <begin position="1361"/>
        <end position="1398"/>
    </location>
</feature>
<feature type="compositionally biased region" description="Low complexity" evidence="1">
    <location>
        <begin position="833"/>
        <end position="851"/>
    </location>
</feature>
<feature type="compositionally biased region" description="Polar residues" evidence="1">
    <location>
        <begin position="593"/>
        <end position="602"/>
    </location>
</feature>
<feature type="compositionally biased region" description="Basic and acidic residues" evidence="1">
    <location>
        <begin position="1658"/>
        <end position="1714"/>
    </location>
</feature>
<feature type="compositionally biased region" description="Polar residues" evidence="1">
    <location>
        <begin position="124"/>
        <end position="139"/>
    </location>
</feature>
<keyword evidence="3" id="KW-1185">Reference proteome</keyword>
<feature type="compositionally biased region" description="Basic and acidic residues" evidence="1">
    <location>
        <begin position="158"/>
        <end position="173"/>
    </location>
</feature>
<feature type="compositionally biased region" description="Basic and acidic residues" evidence="1">
    <location>
        <begin position="1228"/>
        <end position="1237"/>
    </location>
</feature>
<gene>
    <name evidence="2" type="ORF">ElyMa_000486000</name>
</gene>
<feature type="region of interest" description="Disordered" evidence="1">
    <location>
        <begin position="832"/>
        <end position="851"/>
    </location>
</feature>
<feature type="region of interest" description="Disordered" evidence="1">
    <location>
        <begin position="1"/>
        <end position="30"/>
    </location>
</feature>
<dbReference type="EMBL" id="BMAT01000929">
    <property type="protein sequence ID" value="GFR76537.1"/>
    <property type="molecule type" value="Genomic_DNA"/>
</dbReference>
<feature type="compositionally biased region" description="Basic and acidic residues" evidence="1">
    <location>
        <begin position="554"/>
        <end position="569"/>
    </location>
</feature>
<feature type="region of interest" description="Disordered" evidence="1">
    <location>
        <begin position="1406"/>
        <end position="1425"/>
    </location>
</feature>
<feature type="compositionally biased region" description="Basic and acidic residues" evidence="1">
    <location>
        <begin position="1"/>
        <end position="16"/>
    </location>
</feature>
<feature type="region of interest" description="Disordered" evidence="1">
    <location>
        <begin position="1056"/>
        <end position="1083"/>
    </location>
</feature>
<sequence>MTIKELESRSGRDRRPACRVNMPPAGGGLTAHDTMELPPTDVFDFAPCELTPFHADDLGGRHEQAKNYKNEGKIEPKEKEVIGSHTDITTNNRSTSLEKNEFYISANVLNRLTESGDTRKSKSQKNPTTDIVSLNQRQPSPRPAKASRKETNGSCSSQDKRKVEPCQSKESHESFVRDNIAGNNAGHHMSEELLPIQLTVNSDGPKFSDTAASLNCTSCGDGITSLPDGDCKLCIRRGKQADSKGGTLDEIIAYAQNLAWSVKKMLTIKGHHTLGTSTDKNADIIDAVQSSEPSQKLHRYQSEIPRERCTTSSMNDSDDNYARRLSEVGSLPSLAYGKDVDNMSMVDGEGSKDTRWRLERESSNLTSADSRPPITRAKTKVKAIFSNSRTKTFRSRIGRARTDHELRNDSVTSTLSCRVESKRSSIPEPTRKSGRTQTFDSSNLHLRKDVGRSRLTVMQEGTPVDPPVNDDKVSDKAHKYAISRSATSPGTPGLKALQREKSSVGSNGLLIRTNTKLTLRANKAAVLRKENIHRATTLFHQQPAVDISDGSPQLERKRGNARHQGEGRTKIKPLATISEKQSPVNVHPKEASDSFTTPVGSNSRHEAKINTEPIAQQQTERQDSEIYCGTKSYLNESKDLNPYHDEMLQELSKQDKGDGETGEKNPYCDGFHHYNKGLENQLFKQAVIEDQSNLALAPYFDKTVPQERNYSSVPKIEEANLYTDRQITVSNSQNKPEKRSSGQWYSIQSVVSKSSTQLREASRVKSSFSDIGPARSSFIGTSGPLNRKHVKYSETDVDSGTIYHMAKRINSDQKVSSHTEFAGSSNFFGTGGDVSKSSSSTSDNSSSGSGADTVYTGGFFRDTFDESDKKDASNSPSIASEHTYFEYEGESKAELAECDIYTGSVFSPSANNLALSGISDNWKNMSTNNSNRLPYHRYRTRSTWTRINNRLILNCSNNSSSFVERSRSPSRESFGPKVTQKLSSSYIDYTGCRRPLIQPVTIPLPDAIDFTKYDNMGVDDGNSFFTSSPKYKSDKHPLYEGQVHGLKRNLHPEVTKQHAQSGNESLYTLGDRNTNINNSTRDEEVLDKNNNYFGDFYTGEISNQWSSSQESRSNQASTSSGDFSSPSPKYAPGSFYENAYAEPQRSPPRAQAPSSSFFGMFTGDGDPPAQQAQYSPDYAGSFSHAPLAEEHSRSQGVSIYEGYGRTTSASPKRLSYDADGYFDYHSPGSHDERRDYMDSQEQAQTPPVPRIKRVGAIVCRENVVNKDDYAEDVNRDLMEDSWVPISYRLAAEQVKEMGGGRCSSRELFKTTEAKYDSPLLDTSPFTQGQMIEALGKKTGGWNLKQNTDSLKEDISMKWRDAREKGNRQQQQQQQQKRKKGSDNVTSRTSVSSVWRPTDHIPAKAMGNRTLVKSEPRGPTVLDKDNKNNSRVWSAVMWVPSTQDLQPFIDIDPSDSQKTEAHGAEQNKPHKYSLAQPQVPGTTKQTRIVREGKRMRYPSKAVIQYPKLKVLRPPPPPPPPEPEVTARVVRGKDSLLISICKNPQNCLVEPDAIDSSVSPFQQLISRPKKQEDLDDEVQAERAKSRPRPKPLNCFSPPRWTLLEEGPKKEIHPEEPHEQKGIVKTDQPEQRRPSIHNVHEDAARSGEEVEAEVTGQLEVPEEHSKNIEDKNEASEAGKISVDERKDIGQEDVEVNRASKEDSETQKADKLTTDIERVSTANRASLDEKRSENSTSDAAFYVLENTRKSIEKEDEKANELIKKYLSFSTLHVQDSQVDQLGEKEEEEDGKQWPFIKTRIDKENQPTYLMLSEQLKDAQRLLDMPVRKREKRLWKYPASNYRRTGDFS</sequence>
<evidence type="ECO:0000256" key="1">
    <source>
        <dbReference type="SAM" id="MobiDB-lite"/>
    </source>
</evidence>
<feature type="region of interest" description="Disordered" evidence="1">
    <location>
        <begin position="1224"/>
        <end position="1248"/>
    </location>
</feature>
<feature type="compositionally biased region" description="Basic and acidic residues" evidence="1">
    <location>
        <begin position="1411"/>
        <end position="1425"/>
    </location>
</feature>
<feature type="region of interest" description="Disordered" evidence="1">
    <location>
        <begin position="55"/>
        <end position="74"/>
    </location>
</feature>
<accession>A0AAV4FSQ6</accession>
<feature type="region of interest" description="Disordered" evidence="1">
    <location>
        <begin position="1557"/>
        <end position="1732"/>
    </location>
</feature>
<feature type="region of interest" description="Disordered" evidence="1">
    <location>
        <begin position="544"/>
        <end position="605"/>
    </location>
</feature>
<feature type="region of interest" description="Disordered" evidence="1">
    <location>
        <begin position="114"/>
        <end position="173"/>
    </location>
</feature>
<feature type="compositionally biased region" description="Low complexity" evidence="1">
    <location>
        <begin position="1104"/>
        <end position="1127"/>
    </location>
</feature>
<evidence type="ECO:0000313" key="2">
    <source>
        <dbReference type="EMBL" id="GFR76537.1"/>
    </source>
</evidence>
<organism evidence="2 3">
    <name type="scientific">Elysia marginata</name>
    <dbReference type="NCBI Taxonomy" id="1093978"/>
    <lineage>
        <taxon>Eukaryota</taxon>
        <taxon>Metazoa</taxon>
        <taxon>Spiralia</taxon>
        <taxon>Lophotrochozoa</taxon>
        <taxon>Mollusca</taxon>
        <taxon>Gastropoda</taxon>
        <taxon>Heterobranchia</taxon>
        <taxon>Euthyneura</taxon>
        <taxon>Panpulmonata</taxon>
        <taxon>Sacoglossa</taxon>
        <taxon>Placobranchoidea</taxon>
        <taxon>Plakobranchidae</taxon>
        <taxon>Elysia</taxon>
    </lineage>
</organism>
<feature type="region of interest" description="Disordered" evidence="1">
    <location>
        <begin position="1104"/>
        <end position="1182"/>
    </location>
</feature>